<comment type="similarity">
    <text evidence="4">Belongs to the acetyltransferase family. AANAT subfamily.</text>
</comment>
<evidence type="ECO:0000256" key="3">
    <source>
        <dbReference type="ARBA" id="ARBA00037926"/>
    </source>
</evidence>
<accession>A0AAD7YM01</accession>
<dbReference type="InterPro" id="IPR016181">
    <property type="entry name" value="Acyl_CoA_acyltransferase"/>
</dbReference>
<keyword evidence="1" id="KW-0808">Transferase</keyword>
<keyword evidence="2" id="KW-0012">Acyltransferase</keyword>
<evidence type="ECO:0000256" key="13">
    <source>
        <dbReference type="ARBA" id="ARBA00052491"/>
    </source>
</evidence>
<comment type="catalytic activity">
    <reaction evidence="6">
        <text>dopamine + (9Z)-octadecenoyl-CoA = N-(9Z-octadecanoyl)-dopamine + CoA + H(+)</text>
        <dbReference type="Rhea" id="RHEA:51380"/>
        <dbReference type="ChEBI" id="CHEBI:15378"/>
        <dbReference type="ChEBI" id="CHEBI:31883"/>
        <dbReference type="ChEBI" id="CHEBI:57287"/>
        <dbReference type="ChEBI" id="CHEBI:57387"/>
        <dbReference type="ChEBI" id="CHEBI:59905"/>
    </reaction>
    <physiologicalReaction direction="left-to-right" evidence="6">
        <dbReference type="Rhea" id="RHEA:51381"/>
    </physiologicalReaction>
</comment>
<comment type="pathway">
    <text evidence="3">Aromatic compound metabolism; melatonin biosynthesis; melatonin from serotonin: step 1/2.</text>
</comment>
<comment type="catalytic activity">
    <reaction evidence="13">
        <text>serotonin + acetyl-CoA = N-acetylserotonin + CoA + H(+)</text>
        <dbReference type="Rhea" id="RHEA:25217"/>
        <dbReference type="ChEBI" id="CHEBI:15378"/>
        <dbReference type="ChEBI" id="CHEBI:17697"/>
        <dbReference type="ChEBI" id="CHEBI:57287"/>
        <dbReference type="ChEBI" id="CHEBI:57288"/>
        <dbReference type="ChEBI" id="CHEBI:350546"/>
        <dbReference type="EC" id="2.3.1.87"/>
    </reaction>
    <physiologicalReaction direction="left-to-right" evidence="13">
        <dbReference type="Rhea" id="RHEA:25218"/>
    </physiologicalReaction>
</comment>
<comment type="caution">
    <text evidence="14">The sequence shown here is derived from an EMBL/GenBank/DDBJ whole genome shotgun (WGS) entry which is preliminary data.</text>
</comment>
<evidence type="ECO:0000256" key="2">
    <source>
        <dbReference type="ARBA" id="ARBA00023315"/>
    </source>
</evidence>
<gene>
    <name evidence="14" type="ORF">PYW07_012366</name>
</gene>
<reference evidence="14" key="1">
    <citation type="submission" date="2023-03" db="EMBL/GenBank/DDBJ databases">
        <title>Chromosome-level genomes of two armyworms, Mythimna separata and Mythimna loreyi, provide insights into the biosynthesis and reception of sex pheromones.</title>
        <authorList>
            <person name="Zhao H."/>
        </authorList>
    </citation>
    <scope>NUCLEOTIDE SEQUENCE</scope>
    <source>
        <strain evidence="14">BeijingLab</strain>
        <tissue evidence="14">Pupa</tissue>
    </source>
</reference>
<dbReference type="EMBL" id="JARGEI010000014">
    <property type="protein sequence ID" value="KAJ8720323.1"/>
    <property type="molecule type" value="Genomic_DNA"/>
</dbReference>
<evidence type="ECO:0000256" key="12">
    <source>
        <dbReference type="ARBA" id="ARBA00052335"/>
    </source>
</evidence>
<evidence type="ECO:0000256" key="11">
    <source>
        <dbReference type="ARBA" id="ARBA00052178"/>
    </source>
</evidence>
<evidence type="ECO:0000256" key="9">
    <source>
        <dbReference type="ARBA" id="ARBA00051711"/>
    </source>
</evidence>
<name>A0AAD7YM01_MYTSE</name>
<dbReference type="AlphaFoldDB" id="A0AAD7YM01"/>
<comment type="catalytic activity">
    <reaction evidence="10">
        <text>serotonin + (9Z)-octadecenoyl-CoA = N-(9Z-octadecenoyl)-serotonin + CoA + H(+)</text>
        <dbReference type="Rhea" id="RHEA:51392"/>
        <dbReference type="ChEBI" id="CHEBI:15378"/>
        <dbReference type="ChEBI" id="CHEBI:57287"/>
        <dbReference type="ChEBI" id="CHEBI:57387"/>
        <dbReference type="ChEBI" id="CHEBI:134064"/>
        <dbReference type="ChEBI" id="CHEBI:350546"/>
    </reaction>
    <physiologicalReaction direction="left-to-right" evidence="10">
        <dbReference type="Rhea" id="RHEA:51393"/>
    </physiologicalReaction>
</comment>
<comment type="catalytic activity">
    <reaction evidence="9">
        <text>dopamine + acetyl-CoA = N-acetyldopamine + CoA + H(+)</text>
        <dbReference type="Rhea" id="RHEA:51388"/>
        <dbReference type="ChEBI" id="CHEBI:15378"/>
        <dbReference type="ChEBI" id="CHEBI:57287"/>
        <dbReference type="ChEBI" id="CHEBI:57288"/>
        <dbReference type="ChEBI" id="CHEBI:59905"/>
        <dbReference type="ChEBI" id="CHEBI:125678"/>
    </reaction>
    <physiologicalReaction direction="left-to-right" evidence="9">
        <dbReference type="Rhea" id="RHEA:51389"/>
    </physiologicalReaction>
</comment>
<evidence type="ECO:0000256" key="4">
    <source>
        <dbReference type="ARBA" id="ARBA00038182"/>
    </source>
</evidence>
<evidence type="ECO:0000256" key="10">
    <source>
        <dbReference type="ARBA" id="ARBA00051823"/>
    </source>
</evidence>
<dbReference type="EC" id="2.3.1.87" evidence="5"/>
<comment type="catalytic activity">
    <reaction evidence="11">
        <text>serotonin + hexadecanoyl-CoA = N-hexadecanoyl-serotonin + CoA + H(+)</text>
        <dbReference type="Rhea" id="RHEA:51384"/>
        <dbReference type="ChEBI" id="CHEBI:15378"/>
        <dbReference type="ChEBI" id="CHEBI:57287"/>
        <dbReference type="ChEBI" id="CHEBI:57379"/>
        <dbReference type="ChEBI" id="CHEBI:134059"/>
        <dbReference type="ChEBI" id="CHEBI:350546"/>
    </reaction>
    <physiologicalReaction direction="left-to-right" evidence="11">
        <dbReference type="Rhea" id="RHEA:51385"/>
    </physiologicalReaction>
</comment>
<organism evidence="14 15">
    <name type="scientific">Mythimna separata</name>
    <name type="common">Oriental armyworm</name>
    <name type="synonym">Pseudaletia separata</name>
    <dbReference type="NCBI Taxonomy" id="271217"/>
    <lineage>
        <taxon>Eukaryota</taxon>
        <taxon>Metazoa</taxon>
        <taxon>Ecdysozoa</taxon>
        <taxon>Arthropoda</taxon>
        <taxon>Hexapoda</taxon>
        <taxon>Insecta</taxon>
        <taxon>Pterygota</taxon>
        <taxon>Neoptera</taxon>
        <taxon>Endopterygota</taxon>
        <taxon>Lepidoptera</taxon>
        <taxon>Glossata</taxon>
        <taxon>Ditrysia</taxon>
        <taxon>Noctuoidea</taxon>
        <taxon>Noctuidae</taxon>
        <taxon>Noctuinae</taxon>
        <taxon>Hadenini</taxon>
        <taxon>Mythimna</taxon>
    </lineage>
</organism>
<evidence type="ECO:0000256" key="5">
    <source>
        <dbReference type="ARBA" id="ARBA00039114"/>
    </source>
</evidence>
<dbReference type="Proteomes" id="UP001231518">
    <property type="component" value="Chromosome 3"/>
</dbReference>
<comment type="catalytic activity">
    <reaction evidence="8">
        <text>serotonin + (5Z,8Z,11Z,14Z)-eicosatetraenoyl-CoA = N-[(5Z,8Z,11Z,14Z)-eicosatetraenoyl]-serotonin + CoA + H(+)</text>
        <dbReference type="Rhea" id="RHEA:51396"/>
        <dbReference type="ChEBI" id="CHEBI:15378"/>
        <dbReference type="ChEBI" id="CHEBI:57287"/>
        <dbReference type="ChEBI" id="CHEBI:57368"/>
        <dbReference type="ChEBI" id="CHEBI:132255"/>
        <dbReference type="ChEBI" id="CHEBI:350546"/>
    </reaction>
    <physiologicalReaction direction="left-to-right" evidence="8">
        <dbReference type="Rhea" id="RHEA:51397"/>
    </physiologicalReaction>
</comment>
<sequence length="259" mass="29326">MAVTSARNIVNLKETGHFERENARIDKYTLADKLPEQLAALDISKASQTSYHVRTITAKDKERTLDFLRRFFFRDEPLNLAVNLLETPTSRCIELEEYASSSIDEGVSLAAVDDNGEFVGIVLNAIVHRDDVDDSDKVEQCPHHKFRRILRLLTHLSKEAKIWEKVPASENAMMDLRIASTHPDWRGRRIMKVLAEESERIAKAHGACAIRMDATSAFSARAAERLGYSKVYSVPYADILDGPQPQPPHFEASVYLKKF</sequence>
<dbReference type="SUPFAM" id="SSF55729">
    <property type="entry name" value="Acyl-CoA N-acyltransferases (Nat)"/>
    <property type="match status" value="1"/>
</dbReference>
<dbReference type="PANTHER" id="PTHR20905">
    <property type="entry name" value="N-ACETYLTRANSFERASE-RELATED"/>
    <property type="match status" value="1"/>
</dbReference>
<evidence type="ECO:0000256" key="6">
    <source>
        <dbReference type="ARBA" id="ARBA00050189"/>
    </source>
</evidence>
<evidence type="ECO:0000256" key="8">
    <source>
        <dbReference type="ARBA" id="ARBA00051284"/>
    </source>
</evidence>
<evidence type="ECO:0000313" key="15">
    <source>
        <dbReference type="Proteomes" id="UP001231518"/>
    </source>
</evidence>
<keyword evidence="15" id="KW-1185">Reference proteome</keyword>
<comment type="catalytic activity">
    <reaction evidence="7">
        <text>serotonin + octadecanoyl-CoA = N-octadecanoyl-serotonin + CoA + H(+)</text>
        <dbReference type="Rhea" id="RHEA:51400"/>
        <dbReference type="ChEBI" id="CHEBI:15378"/>
        <dbReference type="ChEBI" id="CHEBI:57287"/>
        <dbReference type="ChEBI" id="CHEBI:57394"/>
        <dbReference type="ChEBI" id="CHEBI:134065"/>
        <dbReference type="ChEBI" id="CHEBI:350546"/>
    </reaction>
    <physiologicalReaction direction="left-to-right" evidence="7">
        <dbReference type="Rhea" id="RHEA:51401"/>
    </physiologicalReaction>
</comment>
<dbReference type="Gene3D" id="3.40.630.30">
    <property type="match status" value="1"/>
</dbReference>
<comment type="catalytic activity">
    <reaction evidence="12">
        <text>dopamine + hexadecanoyl-CoA = N-hexadecanoyl-dopamine + CoA + H(+)</text>
        <dbReference type="Rhea" id="RHEA:51376"/>
        <dbReference type="ChEBI" id="CHEBI:15378"/>
        <dbReference type="ChEBI" id="CHEBI:57287"/>
        <dbReference type="ChEBI" id="CHEBI:57379"/>
        <dbReference type="ChEBI" id="CHEBI:59905"/>
        <dbReference type="ChEBI" id="CHEBI:134058"/>
    </reaction>
    <physiologicalReaction direction="left-to-right" evidence="12">
        <dbReference type="Rhea" id="RHEA:51377"/>
    </physiologicalReaction>
</comment>
<dbReference type="GO" id="GO:0004059">
    <property type="term" value="F:aralkylamine N-acetyltransferase activity"/>
    <property type="evidence" value="ECO:0007669"/>
    <property type="project" value="UniProtKB-EC"/>
</dbReference>
<dbReference type="CDD" id="cd04301">
    <property type="entry name" value="NAT_SF"/>
    <property type="match status" value="1"/>
</dbReference>
<dbReference type="FunFam" id="3.40.630.30:FF:000046">
    <property type="entry name" value="Dopamine N-acetyltransferase"/>
    <property type="match status" value="1"/>
</dbReference>
<dbReference type="PANTHER" id="PTHR20905:SF1">
    <property type="entry name" value="AT07410P-RELATED"/>
    <property type="match status" value="1"/>
</dbReference>
<evidence type="ECO:0000256" key="7">
    <source>
        <dbReference type="ARBA" id="ARBA00050849"/>
    </source>
</evidence>
<proteinExistence type="inferred from homology"/>
<evidence type="ECO:0000256" key="1">
    <source>
        <dbReference type="ARBA" id="ARBA00022679"/>
    </source>
</evidence>
<protein>
    <recommendedName>
        <fullName evidence="5">aralkylamine N-acetyltransferase</fullName>
        <ecNumber evidence="5">2.3.1.87</ecNumber>
    </recommendedName>
</protein>
<evidence type="ECO:0000313" key="14">
    <source>
        <dbReference type="EMBL" id="KAJ8720323.1"/>
    </source>
</evidence>